<protein>
    <recommendedName>
        <fullName evidence="4">EXPERA domain-containing protein</fullName>
    </recommendedName>
</protein>
<dbReference type="OrthoDB" id="60858at2759"/>
<comment type="caution">
    <text evidence="2">The sequence shown here is derived from an EMBL/GenBank/DDBJ whole genome shotgun (WGS) entry which is preliminary data.</text>
</comment>
<accession>A0A409Y6L3</accession>
<name>A0A409Y6L3_9AGAR</name>
<dbReference type="AlphaFoldDB" id="A0A409Y6L3"/>
<keyword evidence="1" id="KW-0812">Transmembrane</keyword>
<dbReference type="Proteomes" id="UP000284706">
    <property type="component" value="Unassembled WGS sequence"/>
</dbReference>
<organism evidence="2 3">
    <name type="scientific">Gymnopilus dilepis</name>
    <dbReference type="NCBI Taxonomy" id="231916"/>
    <lineage>
        <taxon>Eukaryota</taxon>
        <taxon>Fungi</taxon>
        <taxon>Dikarya</taxon>
        <taxon>Basidiomycota</taxon>
        <taxon>Agaricomycotina</taxon>
        <taxon>Agaricomycetes</taxon>
        <taxon>Agaricomycetidae</taxon>
        <taxon>Agaricales</taxon>
        <taxon>Agaricineae</taxon>
        <taxon>Hymenogastraceae</taxon>
        <taxon>Gymnopilus</taxon>
    </lineage>
</organism>
<keyword evidence="1" id="KW-1133">Transmembrane helix</keyword>
<evidence type="ECO:0000313" key="2">
    <source>
        <dbReference type="EMBL" id="PPQ98581.1"/>
    </source>
</evidence>
<evidence type="ECO:0008006" key="4">
    <source>
        <dbReference type="Google" id="ProtNLM"/>
    </source>
</evidence>
<feature type="transmembrane region" description="Helical" evidence="1">
    <location>
        <begin position="136"/>
        <end position="155"/>
    </location>
</feature>
<feature type="transmembrane region" description="Helical" evidence="1">
    <location>
        <begin position="97"/>
        <end position="116"/>
    </location>
</feature>
<proteinExistence type="predicted"/>
<dbReference type="EMBL" id="NHYE01001105">
    <property type="protein sequence ID" value="PPQ98581.1"/>
    <property type="molecule type" value="Genomic_DNA"/>
</dbReference>
<feature type="transmembrane region" description="Helical" evidence="1">
    <location>
        <begin position="6"/>
        <end position="29"/>
    </location>
</feature>
<dbReference type="STRING" id="231916.A0A409Y6L3"/>
<sequence>MAVKTYWWITAWFLLTVPVIFWDAGYCLLRPRSMKGGDLHWIWKPYALYQEIDYVYGIPALERGDGFTNAQSVLNIVETLMNISYVYLAHVSEWPGAPLIGFGAALMTVAKTVLYWLQEYFCNFCAIGHNTLSDLLLLWILPNGLWIVFPSFIVYKLGKDLVSSLNFADAQAKKISSGKKQ</sequence>
<dbReference type="PANTHER" id="PTHR37919:SF2">
    <property type="entry name" value="EXPERA DOMAIN-CONTAINING PROTEIN"/>
    <property type="match status" value="1"/>
</dbReference>
<dbReference type="PANTHER" id="PTHR37919">
    <property type="entry name" value="PROTEIN CBG05606"/>
    <property type="match status" value="1"/>
</dbReference>
<keyword evidence="3" id="KW-1185">Reference proteome</keyword>
<reference evidence="2 3" key="1">
    <citation type="journal article" date="2018" name="Evol. Lett.">
        <title>Horizontal gene cluster transfer increased hallucinogenic mushroom diversity.</title>
        <authorList>
            <person name="Reynolds H.T."/>
            <person name="Vijayakumar V."/>
            <person name="Gluck-Thaler E."/>
            <person name="Korotkin H.B."/>
            <person name="Matheny P.B."/>
            <person name="Slot J.C."/>
        </authorList>
    </citation>
    <scope>NUCLEOTIDE SEQUENCE [LARGE SCALE GENOMIC DNA]</scope>
    <source>
        <strain evidence="2 3">SRW20</strain>
    </source>
</reference>
<dbReference type="InParanoid" id="A0A409Y6L3"/>
<evidence type="ECO:0000256" key="1">
    <source>
        <dbReference type="SAM" id="Phobius"/>
    </source>
</evidence>
<keyword evidence="1" id="KW-0472">Membrane</keyword>
<gene>
    <name evidence="2" type="ORF">CVT26_013764</name>
</gene>
<evidence type="ECO:0000313" key="3">
    <source>
        <dbReference type="Proteomes" id="UP000284706"/>
    </source>
</evidence>